<dbReference type="GO" id="GO:0003677">
    <property type="term" value="F:DNA binding"/>
    <property type="evidence" value="ECO:0007669"/>
    <property type="project" value="InterPro"/>
</dbReference>
<name>A0A7X0TMB4_9LIST</name>
<evidence type="ECO:0000313" key="4">
    <source>
        <dbReference type="Proteomes" id="UP000546244"/>
    </source>
</evidence>
<proteinExistence type="predicted"/>
<dbReference type="Gene3D" id="1.10.238.90">
    <property type="entry name" value="Restriction endonuclease BsobI, helical domain"/>
    <property type="match status" value="1"/>
</dbReference>
<gene>
    <name evidence="1" type="ORF">HB759_07850</name>
    <name evidence="2" type="ORF">HBP98_04525</name>
</gene>
<evidence type="ECO:0000313" key="1">
    <source>
        <dbReference type="EMBL" id="MBC1331849.1"/>
    </source>
</evidence>
<dbReference type="EMBL" id="JAAROL010000002">
    <property type="protein sequence ID" value="MBC1331849.1"/>
    <property type="molecule type" value="Genomic_DNA"/>
</dbReference>
<dbReference type="InterPro" id="IPR043091">
    <property type="entry name" value="Restr_endonucII_AvaI/BsoBI_hel"/>
</dbReference>
<dbReference type="Proteomes" id="UP000532866">
    <property type="component" value="Unassembled WGS sequence"/>
</dbReference>
<accession>A0A7X0TMB4</accession>
<comment type="caution">
    <text evidence="1">The sequence shown here is derived from an EMBL/GenBank/DDBJ whole genome shotgun (WGS) entry which is preliminary data.</text>
</comment>
<dbReference type="InterPro" id="IPR015277">
    <property type="entry name" value="Restrct_endonuc_II_AvaI/BsoBI"/>
</dbReference>
<dbReference type="RefSeq" id="WP_185373638.1">
    <property type="nucleotide sequence ID" value="NZ_JAARMV010000001.1"/>
</dbReference>
<sequence>MKLKDYTELVTSHEETKNGFINFSIEKNKLATPIIENINNIYQELSLVSEPSELLKRESMTPILLTASGLSDKALKHLTEKDKKEAIDALISNFLIPAKGNFANELIYRYLLIKGDSLGGTMRNVVGNLAQAKLVRALLDEFESNDIDYHYYLSNETKKAWRNHTIDVVGSEGFIKAISWEFEGVEKTLGFNLKVPLVRKNIDICLFECGLEAFEFGKVVNDPQKALMFGELKGGVDPAGADEHWKTANSALERIRSAFKGEKEVMTSFIGAAIVNDMAKEIYNQVELRVLSKAVNLSKEEQLVEYCQWLISL</sequence>
<dbReference type="SUPFAM" id="SSF52980">
    <property type="entry name" value="Restriction endonuclease-like"/>
    <property type="match status" value="1"/>
</dbReference>
<dbReference type="Gene3D" id="3.40.91.10">
    <property type="match status" value="1"/>
</dbReference>
<keyword evidence="1" id="KW-0255">Endonuclease</keyword>
<dbReference type="Proteomes" id="UP000546244">
    <property type="component" value="Unassembled WGS sequence"/>
</dbReference>
<dbReference type="Pfam" id="PF09194">
    <property type="entry name" value="Endonuc-BsobI"/>
    <property type="match status" value="1"/>
</dbReference>
<protein>
    <submittedName>
        <fullName evidence="1">Restriction endonuclease</fullName>
    </submittedName>
</protein>
<dbReference type="AlphaFoldDB" id="A0A7X0TMB4"/>
<dbReference type="GO" id="GO:0009036">
    <property type="term" value="F:type II site-specific deoxyribonuclease activity"/>
    <property type="evidence" value="ECO:0007669"/>
    <property type="project" value="InterPro"/>
</dbReference>
<reference evidence="3 4" key="1">
    <citation type="submission" date="2020-03" db="EMBL/GenBank/DDBJ databases">
        <title>Soil Listeria distribution.</title>
        <authorList>
            <person name="Liao J."/>
            <person name="Wiedmann M."/>
        </authorList>
    </citation>
    <scope>NUCLEOTIDE SEQUENCE [LARGE SCALE GENOMIC DNA]</scope>
    <source>
        <strain evidence="1 3">FSL L7-1833</strain>
        <strain evidence="2 4">FSL L7-1850</strain>
    </source>
</reference>
<evidence type="ECO:0000313" key="3">
    <source>
        <dbReference type="Proteomes" id="UP000532866"/>
    </source>
</evidence>
<keyword evidence="1" id="KW-0540">Nuclease</keyword>
<evidence type="ECO:0000313" key="2">
    <source>
        <dbReference type="EMBL" id="MBC2371270.1"/>
    </source>
</evidence>
<organism evidence="1 3">
    <name type="scientific">Listeria booriae</name>
    <dbReference type="NCBI Taxonomy" id="1552123"/>
    <lineage>
        <taxon>Bacteria</taxon>
        <taxon>Bacillati</taxon>
        <taxon>Bacillota</taxon>
        <taxon>Bacilli</taxon>
        <taxon>Bacillales</taxon>
        <taxon>Listeriaceae</taxon>
        <taxon>Listeria</taxon>
    </lineage>
</organism>
<keyword evidence="1" id="KW-0378">Hydrolase</keyword>
<dbReference type="EMBL" id="JAARMV010000001">
    <property type="protein sequence ID" value="MBC2371270.1"/>
    <property type="molecule type" value="Genomic_DNA"/>
</dbReference>
<dbReference type="GO" id="GO:0009307">
    <property type="term" value="P:DNA restriction-modification system"/>
    <property type="evidence" value="ECO:0007669"/>
    <property type="project" value="InterPro"/>
</dbReference>
<dbReference type="CDD" id="cd22315">
    <property type="entry name" value="BsoBI-like"/>
    <property type="match status" value="1"/>
</dbReference>
<dbReference type="InterPro" id="IPR011335">
    <property type="entry name" value="Restrct_endonuc-II-like"/>
</dbReference>